<protein>
    <submittedName>
        <fullName evidence="2">Uncharacterized protein</fullName>
    </submittedName>
</protein>
<evidence type="ECO:0000313" key="3">
    <source>
        <dbReference type="Proteomes" id="UP001054837"/>
    </source>
</evidence>
<evidence type="ECO:0000256" key="1">
    <source>
        <dbReference type="SAM" id="MobiDB-lite"/>
    </source>
</evidence>
<evidence type="ECO:0000313" key="2">
    <source>
        <dbReference type="EMBL" id="GIY53176.1"/>
    </source>
</evidence>
<sequence>MASSLIAERQRDSTNQWAKTPEFNRASTRRHSQEARERDLIIFLRVPLTNVDSFGDSATIRLSESFALSLGDTQKEMTSSHPLHYSPPYQGLLENFIA</sequence>
<proteinExistence type="predicted"/>
<feature type="region of interest" description="Disordered" evidence="1">
    <location>
        <begin position="1"/>
        <end position="34"/>
    </location>
</feature>
<gene>
    <name evidence="2" type="ORF">CDAR_51141</name>
</gene>
<accession>A0AAV4U643</accession>
<reference evidence="2 3" key="1">
    <citation type="submission" date="2021-06" db="EMBL/GenBank/DDBJ databases">
        <title>Caerostris darwini draft genome.</title>
        <authorList>
            <person name="Kono N."/>
            <person name="Arakawa K."/>
        </authorList>
    </citation>
    <scope>NUCLEOTIDE SEQUENCE [LARGE SCALE GENOMIC DNA]</scope>
</reference>
<dbReference type="EMBL" id="BPLQ01010742">
    <property type="protein sequence ID" value="GIY53176.1"/>
    <property type="molecule type" value="Genomic_DNA"/>
</dbReference>
<organism evidence="2 3">
    <name type="scientific">Caerostris darwini</name>
    <dbReference type="NCBI Taxonomy" id="1538125"/>
    <lineage>
        <taxon>Eukaryota</taxon>
        <taxon>Metazoa</taxon>
        <taxon>Ecdysozoa</taxon>
        <taxon>Arthropoda</taxon>
        <taxon>Chelicerata</taxon>
        <taxon>Arachnida</taxon>
        <taxon>Araneae</taxon>
        <taxon>Araneomorphae</taxon>
        <taxon>Entelegynae</taxon>
        <taxon>Araneoidea</taxon>
        <taxon>Araneidae</taxon>
        <taxon>Caerostris</taxon>
    </lineage>
</organism>
<keyword evidence="3" id="KW-1185">Reference proteome</keyword>
<dbReference type="Proteomes" id="UP001054837">
    <property type="component" value="Unassembled WGS sequence"/>
</dbReference>
<dbReference type="AlphaFoldDB" id="A0AAV4U643"/>
<comment type="caution">
    <text evidence="2">The sequence shown here is derived from an EMBL/GenBank/DDBJ whole genome shotgun (WGS) entry which is preliminary data.</text>
</comment>
<name>A0AAV4U643_9ARAC</name>